<accession>A0A0A9AI76</accession>
<organism evidence="1">
    <name type="scientific">Arundo donax</name>
    <name type="common">Giant reed</name>
    <name type="synonym">Donax arundinaceus</name>
    <dbReference type="NCBI Taxonomy" id="35708"/>
    <lineage>
        <taxon>Eukaryota</taxon>
        <taxon>Viridiplantae</taxon>
        <taxon>Streptophyta</taxon>
        <taxon>Embryophyta</taxon>
        <taxon>Tracheophyta</taxon>
        <taxon>Spermatophyta</taxon>
        <taxon>Magnoliopsida</taxon>
        <taxon>Liliopsida</taxon>
        <taxon>Poales</taxon>
        <taxon>Poaceae</taxon>
        <taxon>PACMAD clade</taxon>
        <taxon>Arundinoideae</taxon>
        <taxon>Arundineae</taxon>
        <taxon>Arundo</taxon>
    </lineage>
</organism>
<name>A0A0A9AI76_ARUDO</name>
<dbReference type="AlphaFoldDB" id="A0A0A9AI76"/>
<reference evidence="1" key="2">
    <citation type="journal article" date="2015" name="Data Brief">
        <title>Shoot transcriptome of the giant reed, Arundo donax.</title>
        <authorList>
            <person name="Barrero R.A."/>
            <person name="Guerrero F.D."/>
            <person name="Moolhuijzen P."/>
            <person name="Goolsby J.A."/>
            <person name="Tidwell J."/>
            <person name="Bellgard S.E."/>
            <person name="Bellgard M.I."/>
        </authorList>
    </citation>
    <scope>NUCLEOTIDE SEQUENCE</scope>
    <source>
        <tissue evidence="1">Shoot tissue taken approximately 20 cm above the soil surface</tissue>
    </source>
</reference>
<protein>
    <submittedName>
        <fullName evidence="1">Uncharacterized protein</fullName>
    </submittedName>
</protein>
<evidence type="ECO:0000313" key="1">
    <source>
        <dbReference type="EMBL" id="JAD46807.1"/>
    </source>
</evidence>
<proteinExistence type="predicted"/>
<sequence length="18" mass="1931">MHKQSASKGQPSTQITSD</sequence>
<reference evidence="1" key="1">
    <citation type="submission" date="2014-09" db="EMBL/GenBank/DDBJ databases">
        <authorList>
            <person name="Magalhaes I.L.F."/>
            <person name="Oliveira U."/>
            <person name="Santos F.R."/>
            <person name="Vidigal T.H.D.A."/>
            <person name="Brescovit A.D."/>
            <person name="Santos A.J."/>
        </authorList>
    </citation>
    <scope>NUCLEOTIDE SEQUENCE</scope>
    <source>
        <tissue evidence="1">Shoot tissue taken approximately 20 cm above the soil surface</tissue>
    </source>
</reference>
<dbReference type="EMBL" id="GBRH01251088">
    <property type="protein sequence ID" value="JAD46807.1"/>
    <property type="molecule type" value="Transcribed_RNA"/>
</dbReference>